<dbReference type="GO" id="GO:0052742">
    <property type="term" value="F:phosphatidylinositol kinase activity"/>
    <property type="evidence" value="ECO:0007669"/>
    <property type="project" value="InterPro"/>
</dbReference>
<dbReference type="InterPro" id="IPR002498">
    <property type="entry name" value="PInositol-4-P-4/5-kinase_core"/>
</dbReference>
<feature type="domain" description="PIPK" evidence="1">
    <location>
        <begin position="36"/>
        <end position="87"/>
    </location>
</feature>
<evidence type="ECO:0000313" key="3">
    <source>
        <dbReference type="Proteomes" id="UP000007305"/>
    </source>
</evidence>
<name>A0A804UJH6_MAIZE</name>
<accession>A0A804UJH6</accession>
<reference evidence="2" key="2">
    <citation type="submission" date="2019-07" db="EMBL/GenBank/DDBJ databases">
        <authorList>
            <person name="Seetharam A."/>
            <person name="Woodhouse M."/>
            <person name="Cannon E."/>
        </authorList>
    </citation>
    <scope>NUCLEOTIDE SEQUENCE [LARGE SCALE GENOMIC DNA]</scope>
    <source>
        <strain evidence="2">cv. B73</strain>
    </source>
</reference>
<dbReference type="Gene3D" id="3.30.810.10">
    <property type="entry name" value="2-Layer Sandwich"/>
    <property type="match status" value="1"/>
</dbReference>
<dbReference type="GO" id="GO:0046488">
    <property type="term" value="P:phosphatidylinositol metabolic process"/>
    <property type="evidence" value="ECO:0007669"/>
    <property type="project" value="InterPro"/>
</dbReference>
<sequence>MGHTVAAAAAAAELALGFTKPNAVEPPQVCLLHRGPRIRCSSSWLVSPCRKVDKDCELLEAERIMDYSLLVGCGLTAIPHIESRVRHFRTKYGAIEVMLANSGFSWDENRKMVQCEKQQYEDHCKRYPDAKR</sequence>
<reference evidence="2" key="3">
    <citation type="submission" date="2021-05" db="UniProtKB">
        <authorList>
            <consortium name="EnsemblPlants"/>
        </authorList>
    </citation>
    <scope>IDENTIFICATION</scope>
    <source>
        <strain evidence="2">cv. B73</strain>
    </source>
</reference>
<evidence type="ECO:0000259" key="1">
    <source>
        <dbReference type="Pfam" id="PF01504"/>
    </source>
</evidence>
<evidence type="ECO:0000313" key="2">
    <source>
        <dbReference type="EnsemblPlants" id="Zm00001eb389320_P001"/>
    </source>
</evidence>
<dbReference type="Proteomes" id="UP000007305">
    <property type="component" value="Chromosome 9"/>
</dbReference>
<protein>
    <recommendedName>
        <fullName evidence="1">PIPK domain-containing protein</fullName>
    </recommendedName>
</protein>
<dbReference type="PANTHER" id="PTHR46250">
    <property type="entry name" value="MYB/SANT-LIKE DNA-BINDING DOMAIN PROTEIN-RELATED"/>
    <property type="match status" value="1"/>
</dbReference>
<dbReference type="SUPFAM" id="SSF56104">
    <property type="entry name" value="SAICAR synthase-like"/>
    <property type="match status" value="1"/>
</dbReference>
<dbReference type="EnsemblPlants" id="Zm00001eb389320_T001">
    <property type="protein sequence ID" value="Zm00001eb389320_P001"/>
    <property type="gene ID" value="Zm00001eb389320"/>
</dbReference>
<dbReference type="Gramene" id="Zm00001eb389320_T001">
    <property type="protein sequence ID" value="Zm00001eb389320_P001"/>
    <property type="gene ID" value="Zm00001eb389320"/>
</dbReference>
<dbReference type="PANTHER" id="PTHR46250:SF15">
    <property type="entry name" value="OS01G0523800 PROTEIN"/>
    <property type="match status" value="1"/>
</dbReference>
<keyword evidence="3" id="KW-1185">Reference proteome</keyword>
<dbReference type="InParanoid" id="A0A804UJH6"/>
<dbReference type="AlphaFoldDB" id="A0A804UJH6"/>
<organism evidence="2 3">
    <name type="scientific">Zea mays</name>
    <name type="common">Maize</name>
    <dbReference type="NCBI Taxonomy" id="4577"/>
    <lineage>
        <taxon>Eukaryota</taxon>
        <taxon>Viridiplantae</taxon>
        <taxon>Streptophyta</taxon>
        <taxon>Embryophyta</taxon>
        <taxon>Tracheophyta</taxon>
        <taxon>Spermatophyta</taxon>
        <taxon>Magnoliopsida</taxon>
        <taxon>Liliopsida</taxon>
        <taxon>Poales</taxon>
        <taxon>Poaceae</taxon>
        <taxon>PACMAD clade</taxon>
        <taxon>Panicoideae</taxon>
        <taxon>Andropogonodae</taxon>
        <taxon>Andropogoneae</taxon>
        <taxon>Tripsacinae</taxon>
        <taxon>Zea</taxon>
    </lineage>
</organism>
<dbReference type="Pfam" id="PF01504">
    <property type="entry name" value="PIP5K"/>
    <property type="match status" value="1"/>
</dbReference>
<reference evidence="3" key="1">
    <citation type="journal article" date="2009" name="Science">
        <title>The B73 maize genome: complexity, diversity, and dynamics.</title>
        <authorList>
            <person name="Schnable P.S."/>
            <person name="Ware D."/>
            <person name="Fulton R.S."/>
            <person name="Stein J.C."/>
            <person name="Wei F."/>
            <person name="Pasternak S."/>
            <person name="Liang C."/>
            <person name="Zhang J."/>
            <person name="Fulton L."/>
            <person name="Graves T.A."/>
            <person name="Minx P."/>
            <person name="Reily A.D."/>
            <person name="Courtney L."/>
            <person name="Kruchowski S.S."/>
            <person name="Tomlinson C."/>
            <person name="Strong C."/>
            <person name="Delehaunty K."/>
            <person name="Fronick C."/>
            <person name="Courtney B."/>
            <person name="Rock S.M."/>
            <person name="Belter E."/>
            <person name="Du F."/>
            <person name="Kim K."/>
            <person name="Abbott R.M."/>
            <person name="Cotton M."/>
            <person name="Levy A."/>
            <person name="Marchetto P."/>
            <person name="Ochoa K."/>
            <person name="Jackson S.M."/>
            <person name="Gillam B."/>
            <person name="Chen W."/>
            <person name="Yan L."/>
            <person name="Higginbotham J."/>
            <person name="Cardenas M."/>
            <person name="Waligorski J."/>
            <person name="Applebaum E."/>
            <person name="Phelps L."/>
            <person name="Falcone J."/>
            <person name="Kanchi K."/>
            <person name="Thane T."/>
            <person name="Scimone A."/>
            <person name="Thane N."/>
            <person name="Henke J."/>
            <person name="Wang T."/>
            <person name="Ruppert J."/>
            <person name="Shah N."/>
            <person name="Rotter K."/>
            <person name="Hodges J."/>
            <person name="Ingenthron E."/>
            <person name="Cordes M."/>
            <person name="Kohlberg S."/>
            <person name="Sgro J."/>
            <person name="Delgado B."/>
            <person name="Mead K."/>
            <person name="Chinwalla A."/>
            <person name="Leonard S."/>
            <person name="Crouse K."/>
            <person name="Collura K."/>
            <person name="Kudrna D."/>
            <person name="Currie J."/>
            <person name="He R."/>
            <person name="Angelova A."/>
            <person name="Rajasekar S."/>
            <person name="Mueller T."/>
            <person name="Lomeli R."/>
            <person name="Scara G."/>
            <person name="Ko A."/>
            <person name="Delaney K."/>
            <person name="Wissotski M."/>
            <person name="Lopez G."/>
            <person name="Campos D."/>
            <person name="Braidotti M."/>
            <person name="Ashley E."/>
            <person name="Golser W."/>
            <person name="Kim H."/>
            <person name="Lee S."/>
            <person name="Lin J."/>
            <person name="Dujmic Z."/>
            <person name="Kim W."/>
            <person name="Talag J."/>
            <person name="Zuccolo A."/>
            <person name="Fan C."/>
            <person name="Sebastian A."/>
            <person name="Kramer M."/>
            <person name="Spiegel L."/>
            <person name="Nascimento L."/>
            <person name="Zutavern T."/>
            <person name="Miller B."/>
            <person name="Ambroise C."/>
            <person name="Muller S."/>
            <person name="Spooner W."/>
            <person name="Narechania A."/>
            <person name="Ren L."/>
            <person name="Wei S."/>
            <person name="Kumari S."/>
            <person name="Faga B."/>
            <person name="Levy M.J."/>
            <person name="McMahan L."/>
            <person name="Van Buren P."/>
            <person name="Vaughn M.W."/>
            <person name="Ying K."/>
            <person name="Yeh C.-T."/>
            <person name="Emrich S.J."/>
            <person name="Jia Y."/>
            <person name="Kalyanaraman A."/>
            <person name="Hsia A.-P."/>
            <person name="Barbazuk W.B."/>
            <person name="Baucom R.S."/>
            <person name="Brutnell T.P."/>
            <person name="Carpita N.C."/>
            <person name="Chaparro C."/>
            <person name="Chia J.-M."/>
            <person name="Deragon J.-M."/>
            <person name="Estill J.C."/>
            <person name="Fu Y."/>
            <person name="Jeddeloh J.A."/>
            <person name="Han Y."/>
            <person name="Lee H."/>
            <person name="Li P."/>
            <person name="Lisch D.R."/>
            <person name="Liu S."/>
            <person name="Liu Z."/>
            <person name="Nagel D.H."/>
            <person name="McCann M.C."/>
            <person name="SanMiguel P."/>
            <person name="Myers A.M."/>
            <person name="Nettleton D."/>
            <person name="Nguyen J."/>
            <person name="Penning B.W."/>
            <person name="Ponnala L."/>
            <person name="Schneider K.L."/>
            <person name="Schwartz D.C."/>
            <person name="Sharma A."/>
            <person name="Soderlund C."/>
            <person name="Springer N.M."/>
            <person name="Sun Q."/>
            <person name="Wang H."/>
            <person name="Waterman M."/>
            <person name="Westerman R."/>
            <person name="Wolfgruber T.K."/>
            <person name="Yang L."/>
            <person name="Yu Y."/>
            <person name="Zhang L."/>
            <person name="Zhou S."/>
            <person name="Zhu Q."/>
            <person name="Bennetzen J.L."/>
            <person name="Dawe R.K."/>
            <person name="Jiang J."/>
            <person name="Jiang N."/>
            <person name="Presting G.G."/>
            <person name="Wessler S.R."/>
            <person name="Aluru S."/>
            <person name="Martienssen R.A."/>
            <person name="Clifton S.W."/>
            <person name="McCombie W.R."/>
            <person name="Wing R.A."/>
            <person name="Wilson R.K."/>
        </authorList>
    </citation>
    <scope>NUCLEOTIDE SEQUENCE [LARGE SCALE GENOMIC DNA]</scope>
    <source>
        <strain evidence="3">cv. B73</strain>
    </source>
</reference>
<proteinExistence type="predicted"/>
<dbReference type="InterPro" id="IPR027483">
    <property type="entry name" value="PInositol-4-P-4/5-kinase_C_sf"/>
</dbReference>